<evidence type="ECO:0000259" key="2">
    <source>
        <dbReference type="Pfam" id="PF13592"/>
    </source>
</evidence>
<proteinExistence type="predicted"/>
<dbReference type="InterPro" id="IPR036397">
    <property type="entry name" value="RNaseH_sf"/>
</dbReference>
<dbReference type="InterPro" id="IPR009057">
    <property type="entry name" value="Homeodomain-like_sf"/>
</dbReference>
<gene>
    <name evidence="3" type="ORF">GR303_24235</name>
</gene>
<evidence type="ECO:0000313" key="3">
    <source>
        <dbReference type="EMBL" id="NBJ27411.1"/>
    </source>
</evidence>
<dbReference type="InterPro" id="IPR047655">
    <property type="entry name" value="Transpos_IS630-like"/>
</dbReference>
<feature type="domain" description="Winged helix-turn helix" evidence="2">
    <location>
        <begin position="108"/>
        <end position="165"/>
    </location>
</feature>
<evidence type="ECO:0000259" key="1">
    <source>
        <dbReference type="Pfam" id="PF13358"/>
    </source>
</evidence>
<dbReference type="Pfam" id="PF13592">
    <property type="entry name" value="HTH_33"/>
    <property type="match status" value="1"/>
</dbReference>
<dbReference type="Pfam" id="PF13358">
    <property type="entry name" value="DDE_3"/>
    <property type="match status" value="1"/>
</dbReference>
<dbReference type="EMBL" id="JAAAXJ010000065">
    <property type="protein sequence ID" value="NBJ27411.1"/>
    <property type="molecule type" value="Genomic_DNA"/>
</dbReference>
<accession>A0ABW9Z916</accession>
<dbReference type="SUPFAM" id="SSF46689">
    <property type="entry name" value="Homeodomain-like"/>
    <property type="match status" value="1"/>
</dbReference>
<protein>
    <submittedName>
        <fullName evidence="3">IS630 family transposase</fullName>
    </submittedName>
</protein>
<dbReference type="NCBIfam" id="NF033545">
    <property type="entry name" value="transpos_IS630"/>
    <property type="match status" value="1"/>
</dbReference>
<reference evidence="3 4" key="1">
    <citation type="submission" date="2020-01" db="EMBL/GenBank/DDBJ databases">
        <title>Microvirga sp. nov., an arsenate reduction bacterium isolated from Tibet hotspring sediments.</title>
        <authorList>
            <person name="Yuan C.-G."/>
        </authorList>
    </citation>
    <scope>NUCLEOTIDE SEQUENCE [LARGE SCALE GENOMIC DNA]</scope>
    <source>
        <strain evidence="3 4">SYSU G3D203</strain>
    </source>
</reference>
<dbReference type="RefSeq" id="WP_161727022.1">
    <property type="nucleotide sequence ID" value="NZ_JAAAXI010000073.1"/>
</dbReference>
<comment type="caution">
    <text evidence="3">The sequence shown here is derived from an EMBL/GenBank/DDBJ whole genome shotgun (WGS) entry which is preliminary data.</text>
</comment>
<dbReference type="Pfam" id="PF13551">
    <property type="entry name" value="HTH_29"/>
    <property type="match status" value="1"/>
</dbReference>
<dbReference type="InterPro" id="IPR038717">
    <property type="entry name" value="Tc1-like_DDE_dom"/>
</dbReference>
<dbReference type="InterPro" id="IPR025959">
    <property type="entry name" value="Winged_HTH_dom"/>
</dbReference>
<feature type="domain" description="Tc1-like transposase DDE" evidence="1">
    <location>
        <begin position="185"/>
        <end position="321"/>
    </location>
</feature>
<keyword evidence="4" id="KW-1185">Reference proteome</keyword>
<organism evidence="3 4">
    <name type="scientific">Microvirga arsenatis</name>
    <dbReference type="NCBI Taxonomy" id="2692265"/>
    <lineage>
        <taxon>Bacteria</taxon>
        <taxon>Pseudomonadati</taxon>
        <taxon>Pseudomonadota</taxon>
        <taxon>Alphaproteobacteria</taxon>
        <taxon>Hyphomicrobiales</taxon>
        <taxon>Methylobacteriaceae</taxon>
        <taxon>Microvirga</taxon>
    </lineage>
</organism>
<dbReference type="Proteomes" id="UP000818323">
    <property type="component" value="Unassembled WGS sequence"/>
</dbReference>
<name>A0ABW9Z916_9HYPH</name>
<dbReference type="Gene3D" id="3.30.420.10">
    <property type="entry name" value="Ribonuclease H-like superfamily/Ribonuclease H"/>
    <property type="match status" value="1"/>
</dbReference>
<sequence length="352" mass="39551">MSIPVALRPDYDAVRLRQLARRSKDAPQTRRLLALAVIYEGGSRSQAAAIGGVGLQTVRDWVLRFNAHGPDGLLDGKAPGQPSILSDEHRQRLSEMIETGPIPAVHGVVRWRLADLMQWLWDEYRIRISKQTLSRELRGLNFRKLSARPRHHEKSEAAVAAFKKNFPTRLEEIATHEAGGKPLEIWFADEARIGQKNKITRRWARRGTRPSAPRDLRTASAYIFGAICPAQGKGAGLVLPRCTTEAMALHLAEISQAVAPGAHAVLLLDQAGWHVSRKLKVPPNITLVPLPAKAPELNPVENIWQYMRENWISNRIFTSYTDILDHCCAAWNKLVDQPWTIMSIGLRDWAHK</sequence>
<evidence type="ECO:0000313" key="4">
    <source>
        <dbReference type="Proteomes" id="UP000818323"/>
    </source>
</evidence>